<dbReference type="EMBL" id="OY660881">
    <property type="protein sequence ID" value="CAJ1078648.1"/>
    <property type="molecule type" value="Genomic_DNA"/>
</dbReference>
<proteinExistence type="predicted"/>
<accession>A0AAV1GYN8</accession>
<organism evidence="2 3">
    <name type="scientific">Xyrichtys novacula</name>
    <name type="common">Pearly razorfish</name>
    <name type="synonym">Hemipteronotus novacula</name>
    <dbReference type="NCBI Taxonomy" id="13765"/>
    <lineage>
        <taxon>Eukaryota</taxon>
        <taxon>Metazoa</taxon>
        <taxon>Chordata</taxon>
        <taxon>Craniata</taxon>
        <taxon>Vertebrata</taxon>
        <taxon>Euteleostomi</taxon>
        <taxon>Actinopterygii</taxon>
        <taxon>Neopterygii</taxon>
        <taxon>Teleostei</taxon>
        <taxon>Neoteleostei</taxon>
        <taxon>Acanthomorphata</taxon>
        <taxon>Eupercaria</taxon>
        <taxon>Labriformes</taxon>
        <taxon>Labridae</taxon>
        <taxon>Xyrichtys</taxon>
    </lineage>
</organism>
<feature type="signal peptide" evidence="1">
    <location>
        <begin position="1"/>
        <end position="15"/>
    </location>
</feature>
<gene>
    <name evidence="2" type="ORF">XNOV1_A037044</name>
</gene>
<reference evidence="2" key="1">
    <citation type="submission" date="2023-08" db="EMBL/GenBank/DDBJ databases">
        <authorList>
            <person name="Alioto T."/>
            <person name="Alioto T."/>
            <person name="Gomez Garrido J."/>
        </authorList>
    </citation>
    <scope>NUCLEOTIDE SEQUENCE</scope>
</reference>
<protein>
    <submittedName>
        <fullName evidence="2">Uncharacterized protein</fullName>
    </submittedName>
</protein>
<evidence type="ECO:0000313" key="3">
    <source>
        <dbReference type="Proteomes" id="UP001178508"/>
    </source>
</evidence>
<keyword evidence="3" id="KW-1185">Reference proteome</keyword>
<keyword evidence="1" id="KW-0732">Signal</keyword>
<evidence type="ECO:0000256" key="1">
    <source>
        <dbReference type="SAM" id="SignalP"/>
    </source>
</evidence>
<sequence length="132" mass="14726">MQLAFFFFFCYNATSIELSDMLLPPPDKCTALQPGACEIDVTCATSDKEAKLKRCDTRGPCECNLSASEGHCRHIYSVCHEETYFSPACGITSYQSLSSVTESFSQQSNNTPSLNATPSPIREFLNVKFHYR</sequence>
<feature type="chain" id="PRO_5043953918" evidence="1">
    <location>
        <begin position="16"/>
        <end position="132"/>
    </location>
</feature>
<dbReference type="AlphaFoldDB" id="A0AAV1GYN8"/>
<dbReference type="Proteomes" id="UP001178508">
    <property type="component" value="Chromosome 18"/>
</dbReference>
<evidence type="ECO:0000313" key="2">
    <source>
        <dbReference type="EMBL" id="CAJ1078648.1"/>
    </source>
</evidence>
<name>A0AAV1GYN8_XYRNO</name>